<evidence type="ECO:0000256" key="13">
    <source>
        <dbReference type="ARBA" id="ARBA00023034"/>
    </source>
</evidence>
<dbReference type="Pfam" id="PF25390">
    <property type="entry name" value="WD40_RLD"/>
    <property type="match status" value="1"/>
</dbReference>
<feature type="compositionally biased region" description="Polar residues" evidence="22">
    <location>
        <begin position="968"/>
        <end position="980"/>
    </location>
</feature>
<feature type="region of interest" description="Disordered" evidence="22">
    <location>
        <begin position="833"/>
        <end position="988"/>
    </location>
</feature>
<evidence type="ECO:0000256" key="22">
    <source>
        <dbReference type="SAM" id="MobiDB-lite"/>
    </source>
</evidence>
<dbReference type="Gene3D" id="2.130.10.30">
    <property type="entry name" value="Regulator of chromosome condensation 1/beta-lactamase-inhibitor protein II"/>
    <property type="match status" value="1"/>
</dbReference>
<dbReference type="RefSeq" id="XP_035872747.1">
    <property type="nucleotide sequence ID" value="XM_036016854.1"/>
</dbReference>
<evidence type="ECO:0000256" key="10">
    <source>
        <dbReference type="ARBA" id="ARBA00022737"/>
    </source>
</evidence>
<dbReference type="CTD" id="6103"/>
<feature type="compositionally biased region" description="Basic and acidic residues" evidence="22">
    <location>
        <begin position="572"/>
        <end position="590"/>
    </location>
</feature>
<feature type="compositionally biased region" description="Acidic residues" evidence="22">
    <location>
        <begin position="761"/>
        <end position="773"/>
    </location>
</feature>
<proteinExistence type="predicted"/>
<feature type="compositionally biased region" description="Basic and acidic residues" evidence="22">
    <location>
        <begin position="746"/>
        <end position="760"/>
    </location>
</feature>
<dbReference type="PANTHER" id="PTHR22872">
    <property type="entry name" value="BTK-BINDING PROTEIN-RELATED"/>
    <property type="match status" value="1"/>
</dbReference>
<dbReference type="Proteomes" id="UP000504628">
    <property type="component" value="Chromosome X"/>
</dbReference>
<evidence type="ECO:0000256" key="21">
    <source>
        <dbReference type="PROSITE-ProRule" id="PRU00235"/>
    </source>
</evidence>
<dbReference type="GeneID" id="114505668"/>
<dbReference type="PRINTS" id="PR00633">
    <property type="entry name" value="RCCNDNSATION"/>
</dbReference>
<evidence type="ECO:0000256" key="4">
    <source>
        <dbReference type="ARBA" id="ARBA00004611"/>
    </source>
</evidence>
<evidence type="ECO:0000256" key="9">
    <source>
        <dbReference type="ARBA" id="ARBA00022658"/>
    </source>
</evidence>
<evidence type="ECO:0000256" key="14">
    <source>
        <dbReference type="ARBA" id="ARBA00023069"/>
    </source>
</evidence>
<evidence type="ECO:0000256" key="6">
    <source>
        <dbReference type="ARBA" id="ARBA00022490"/>
    </source>
</evidence>
<keyword evidence="12" id="KW-0282">Flagellum</keyword>
<dbReference type="SUPFAM" id="SSF50985">
    <property type="entry name" value="RCC1/BLIP-II"/>
    <property type="match status" value="1"/>
</dbReference>
<evidence type="ECO:0000256" key="5">
    <source>
        <dbReference type="ARBA" id="ARBA00022481"/>
    </source>
</evidence>
<keyword evidence="11" id="KW-0970">Cilium biogenesis/degradation</keyword>
<comment type="subcellular location">
    <subcellularLocation>
        <location evidence="1">Cytoplasm</location>
        <location evidence="1">Cytoskeleton</location>
        <location evidence="1">Cilium basal body</location>
    </subcellularLocation>
    <subcellularLocation>
        <location evidence="4">Cytoplasm</location>
        <location evidence="4">Cytoskeleton</location>
        <location evidence="4">Flagellum axoneme</location>
    </subcellularLocation>
    <subcellularLocation>
        <location evidence="2">Cytoplasm</location>
        <location evidence="2">Cytoskeleton</location>
        <location evidence="2">Microtubule organizing center</location>
        <location evidence="2">Centrosome</location>
    </subcellularLocation>
    <subcellularLocation>
        <location evidence="3">Golgi apparatus</location>
    </subcellularLocation>
</comment>
<reference evidence="24 26" key="1">
    <citation type="journal article" date="2020" name="Nature">
        <title>Six reference-quality genomes reveal evolution of bat adaptations.</title>
        <authorList>
            <person name="Jebb D."/>
            <person name="Huang Z."/>
            <person name="Pippel M."/>
            <person name="Hughes G.M."/>
            <person name="Lavrichenko K."/>
            <person name="Devanna P."/>
            <person name="Winkler S."/>
            <person name="Jermiin L.S."/>
            <person name="Skirmuntt E.C."/>
            <person name="Katzourakis A."/>
            <person name="Burkitt-Gray L."/>
            <person name="Ray D.A."/>
            <person name="Sullivan K.A.M."/>
            <person name="Roscito J.G."/>
            <person name="Kirilenko B.M."/>
            <person name="Davalos L.M."/>
            <person name="Corthals A.P."/>
            <person name="Power M.L."/>
            <person name="Jones G."/>
            <person name="Ransome R.D."/>
            <person name="Dechmann D.K.N."/>
            <person name="Locatelli A.G."/>
            <person name="Puechmaille S.J."/>
            <person name="Fedrigo O."/>
            <person name="Jarvis E.D."/>
            <person name="Hiller M."/>
            <person name="Vernes S.C."/>
            <person name="Myers E.W."/>
            <person name="Teeling E.C."/>
        </authorList>
    </citation>
    <scope>NUCLEOTIDE SEQUENCE [LARGE SCALE GENOMIC DNA]</scope>
    <source>
        <strain evidence="24">Bat1K_MPI-CBG_1</strain>
    </source>
</reference>
<dbReference type="GO" id="GO:0005813">
    <property type="term" value="C:centrosome"/>
    <property type="evidence" value="ECO:0007669"/>
    <property type="project" value="UniProtKB-SubCell"/>
</dbReference>
<feature type="repeat" description="RCC1" evidence="21">
    <location>
        <begin position="254"/>
        <end position="306"/>
    </location>
</feature>
<evidence type="ECO:0000256" key="7">
    <source>
        <dbReference type="ARBA" id="ARBA00022553"/>
    </source>
</evidence>
<name>A0A7E6D0M8_9CHIR</name>
<feature type="region of interest" description="Disordered" evidence="22">
    <location>
        <begin position="1033"/>
        <end position="1055"/>
    </location>
</feature>
<keyword evidence="14" id="KW-0969">Cilium</keyword>
<dbReference type="PROSITE" id="PS50012">
    <property type="entry name" value="RCC1_3"/>
    <property type="match status" value="6"/>
</dbReference>
<evidence type="ECO:0000256" key="2">
    <source>
        <dbReference type="ARBA" id="ARBA00004300"/>
    </source>
</evidence>
<dbReference type="GO" id="GO:0005085">
    <property type="term" value="F:guanyl-nucleotide exchange factor activity"/>
    <property type="evidence" value="ECO:0007669"/>
    <property type="project" value="UniProtKB-KW"/>
</dbReference>
<dbReference type="AlphaFoldDB" id="A0A7E6D0M8"/>
<feature type="compositionally biased region" description="Polar residues" evidence="22">
    <location>
        <begin position="1033"/>
        <end position="1046"/>
    </location>
</feature>
<evidence type="ECO:0000256" key="12">
    <source>
        <dbReference type="ARBA" id="ARBA00022846"/>
    </source>
</evidence>
<protein>
    <recommendedName>
        <fullName evidence="20">X-linked retinitis pigmentosa GTPase regulator</fullName>
    </recommendedName>
</protein>
<feature type="region of interest" description="Disordered" evidence="22">
    <location>
        <begin position="555"/>
        <end position="596"/>
    </location>
</feature>
<dbReference type="GO" id="GO:0030030">
    <property type="term" value="P:cell projection organization"/>
    <property type="evidence" value="ECO:0007669"/>
    <property type="project" value="UniProtKB-KW"/>
</dbReference>
<dbReference type="GO" id="GO:0005794">
    <property type="term" value="C:Golgi apparatus"/>
    <property type="evidence" value="ECO:0007669"/>
    <property type="project" value="UniProtKB-SubCell"/>
</dbReference>
<organism evidence="25 27">
    <name type="scientific">Phyllostomus discolor</name>
    <name type="common">pale spear-nosed bat</name>
    <dbReference type="NCBI Taxonomy" id="89673"/>
    <lineage>
        <taxon>Eukaryota</taxon>
        <taxon>Metazoa</taxon>
        <taxon>Chordata</taxon>
        <taxon>Craniata</taxon>
        <taxon>Vertebrata</taxon>
        <taxon>Euteleostomi</taxon>
        <taxon>Mammalia</taxon>
        <taxon>Eutheria</taxon>
        <taxon>Laurasiatheria</taxon>
        <taxon>Chiroptera</taxon>
        <taxon>Yangochiroptera</taxon>
        <taxon>Phyllostomidae</taxon>
        <taxon>Phyllostominae</taxon>
        <taxon>Phyllostomus</taxon>
    </lineage>
</organism>
<dbReference type="PROSITE" id="PS00626">
    <property type="entry name" value="RCC1_2"/>
    <property type="match status" value="4"/>
</dbReference>
<evidence type="ECO:0000256" key="18">
    <source>
        <dbReference type="ARBA" id="ARBA00023289"/>
    </source>
</evidence>
<evidence type="ECO:0000313" key="24">
    <source>
        <dbReference type="EMBL" id="KAF6091406.1"/>
    </source>
</evidence>
<accession>A0A7E6D0M8</accession>
<evidence type="ECO:0000313" key="25">
    <source>
        <dbReference type="Proteomes" id="UP000504628"/>
    </source>
</evidence>
<evidence type="ECO:0000256" key="1">
    <source>
        <dbReference type="ARBA" id="ARBA00004120"/>
    </source>
</evidence>
<evidence type="ECO:0000256" key="8">
    <source>
        <dbReference type="ARBA" id="ARBA00022606"/>
    </source>
</evidence>
<evidence type="ECO:0000256" key="11">
    <source>
        <dbReference type="ARBA" id="ARBA00022794"/>
    </source>
</evidence>
<feature type="compositionally biased region" description="Basic and acidic residues" evidence="22">
    <location>
        <begin position="887"/>
        <end position="898"/>
    </location>
</feature>
<feature type="compositionally biased region" description="Basic and acidic residues" evidence="22">
    <location>
        <begin position="910"/>
        <end position="925"/>
    </location>
</feature>
<feature type="repeat" description="RCC1" evidence="21">
    <location>
        <begin position="204"/>
        <end position="253"/>
    </location>
</feature>
<feature type="repeat" description="RCC1" evidence="21">
    <location>
        <begin position="99"/>
        <end position="150"/>
    </location>
</feature>
<dbReference type="Proteomes" id="UP000664940">
    <property type="component" value="Unassembled WGS sequence"/>
</dbReference>
<evidence type="ECO:0000256" key="15">
    <source>
        <dbReference type="ARBA" id="ARBA00023212"/>
    </source>
</evidence>
<keyword evidence="18" id="KW-0636">Prenylation</keyword>
<dbReference type="InterPro" id="IPR009091">
    <property type="entry name" value="RCC1/BLIP-II"/>
</dbReference>
<dbReference type="OrthoDB" id="10253607at2759"/>
<keyword evidence="9" id="KW-0344">Guanine-nucleotide releasing factor</keyword>
<feature type="compositionally biased region" description="Low complexity" evidence="22">
    <location>
        <begin position="555"/>
        <end position="564"/>
    </location>
</feature>
<keyword evidence="7" id="KW-0597">Phosphoprotein</keyword>
<feature type="repeat" description="RCC1" evidence="21">
    <location>
        <begin position="151"/>
        <end position="203"/>
    </location>
</feature>
<keyword evidence="6" id="KW-0963">Cytoplasm</keyword>
<dbReference type="EMBL" id="JABVXQ010000009">
    <property type="protein sequence ID" value="KAF6091406.1"/>
    <property type="molecule type" value="Genomic_DNA"/>
</dbReference>
<evidence type="ECO:0000256" key="17">
    <source>
        <dbReference type="ARBA" id="ARBA00023288"/>
    </source>
</evidence>
<evidence type="ECO:0000256" key="19">
    <source>
        <dbReference type="ARBA" id="ARBA00023305"/>
    </source>
</evidence>
<reference evidence="27" key="2">
    <citation type="submission" date="2025-04" db="UniProtKB">
        <authorList>
            <consortium name="RefSeq"/>
        </authorList>
    </citation>
    <scope>IDENTIFICATION</scope>
    <source>
        <tissue evidence="27">Muscle</tissue>
    </source>
</reference>
<keyword evidence="8" id="KW-0716">Sensory transduction</keyword>
<feature type="domain" description="RCC1-like" evidence="23">
    <location>
        <begin position="184"/>
        <end position="410"/>
    </location>
</feature>
<sequence>MRTVSLWRPEGLSRPAWWPNGYFRRNRIDPAVFSAQAQIPRIALGMGEPEEEVPDSGAVFTFGKSKFAENMPSKFWFKNDIPIYLACGDEHTAVITGNNKLYMFGSNNWGQLGFGSKSAVCKPTCVKALKPEKVKLAACGRNHTLVSTEGGKVYAVGGNNEGQLGLGDTEDRDTFHLIEFFTSQHQLKQLSAGSNTSAALTEDGKLFVWGENSEGQIGLNNVSNVCVPHQVTFGKPIAWISCGYYHSAFVTRDGELYTFGEPECGKLGLPQELLMNHRVPQLVTGIPEKVLQVACGGGHTVVLTEKGVYTFGLGQFGQLGLGTFIFETAEPQVVESVNGRKITSISCGENHTALITDVGCMYTFGDGRYGKLGLGMENFTNQFAPTLCPNFLRFRVHSVACGGCHMIVFATPEHVTEKFEFVEESEPCTSGAISVPISNVTSGSILHSTLSARVRRREREKPPDSLQMTQTLPPVERTIGPSAFSPLSSVPFCVSTTNLTEMMTEKEGHMKHMEPGNFQDKMIKGKDTDNSSSADTESLGETTDVLNMTHMMSLNSNEKSLKLSPIQKRKKQETIEQLKQHTAHTEKDDSNEYESEEMSQKMKEGKAYKQFLAKGIYMVPTSGNVEARSDEDVGHDSGQPGPQADTKEKGLQKETFKFTDKCIMYPFDDKKVENKSGGECSQKDLEAEEIVSEKETKLAKMAGLKDIRKSKENIKITDRFYGDLPNRVMNIDENFEESVFVKERKMTKQDEIFDSERESLEESDSYMEGESESEPSTTDGFEPPESGDCSSGEKDDDDEVETYQNLLCSTKFIEQEREEELILSEFITKYDFKYDRLPQIPEEEEEEEEEEGAEDLEGSGIEEQKVEENVEMPGGKEEEAEILSDDLTDRAENCKLSENEEPEDKEEEVNEHLEGEKKAAEDSKCVPEFGHSETSNNSVKKDQENKQEPAIYEYNENPKGNVCEHGKSNSAENLGGSESTPAKDMKVSKKTFLFKRKSLKSMPSNNEPLPEIKSVGDQIAFKSSKKAFIQNLLGQNNQDTSPPNTEKTSKSCVIL</sequence>
<keyword evidence="13" id="KW-0333">Golgi apparatus</keyword>
<dbReference type="PANTHER" id="PTHR22872:SF9">
    <property type="entry name" value="X-LINKED RETINITIS PIGMENTOSA GTPASE REGULATOR"/>
    <property type="match status" value="1"/>
</dbReference>
<keyword evidence="17" id="KW-0449">Lipoprotein</keyword>
<dbReference type="Pfam" id="PF00415">
    <property type="entry name" value="RCC1"/>
    <property type="match status" value="1"/>
</dbReference>
<evidence type="ECO:0000256" key="20">
    <source>
        <dbReference type="ARBA" id="ARBA00073293"/>
    </source>
</evidence>
<keyword evidence="15" id="KW-0206">Cytoskeleton</keyword>
<dbReference type="GO" id="GO:0005929">
    <property type="term" value="C:cilium"/>
    <property type="evidence" value="ECO:0007669"/>
    <property type="project" value="UniProtKB-ARBA"/>
</dbReference>
<keyword evidence="5" id="KW-0488">Methylation</keyword>
<evidence type="ECO:0000259" key="23">
    <source>
        <dbReference type="Pfam" id="PF25390"/>
    </source>
</evidence>
<keyword evidence="19" id="KW-0844">Vision</keyword>
<keyword evidence="25" id="KW-1185">Reference proteome</keyword>
<dbReference type="InterPro" id="IPR051625">
    <property type="entry name" value="Signaling_Regulatory_Domain"/>
</dbReference>
<evidence type="ECO:0000256" key="16">
    <source>
        <dbReference type="ARBA" id="ARBA00023273"/>
    </source>
</evidence>
<dbReference type="InterPro" id="IPR058923">
    <property type="entry name" value="RCC1-like_dom"/>
</dbReference>
<keyword evidence="10" id="KW-0677">Repeat</keyword>
<dbReference type="InterPro" id="IPR000408">
    <property type="entry name" value="Reg_chr_condens"/>
</dbReference>
<feature type="repeat" description="RCC1" evidence="21">
    <location>
        <begin position="306"/>
        <end position="358"/>
    </location>
</feature>
<dbReference type="FunFam" id="2.130.10.30:FF:000013">
    <property type="entry name" value="Retinitis pigmentosa GTPase regulator isoform 1"/>
    <property type="match status" value="1"/>
</dbReference>
<evidence type="ECO:0000256" key="3">
    <source>
        <dbReference type="ARBA" id="ARBA00004555"/>
    </source>
</evidence>
<evidence type="ECO:0000313" key="27">
    <source>
        <dbReference type="RefSeq" id="XP_035872747.1"/>
    </source>
</evidence>
<dbReference type="KEGG" id="pdic:114505668"/>
<dbReference type="GO" id="GO:0007601">
    <property type="term" value="P:visual perception"/>
    <property type="evidence" value="ECO:0007669"/>
    <property type="project" value="UniProtKB-KW"/>
</dbReference>
<feature type="repeat" description="RCC1" evidence="21">
    <location>
        <begin position="359"/>
        <end position="412"/>
    </location>
</feature>
<keyword evidence="16" id="KW-0966">Cell projection</keyword>
<feature type="region of interest" description="Disordered" evidence="22">
    <location>
        <begin position="746"/>
        <end position="802"/>
    </location>
</feature>
<feature type="compositionally biased region" description="Acidic residues" evidence="22">
    <location>
        <begin position="841"/>
        <end position="857"/>
    </location>
</feature>
<evidence type="ECO:0000313" key="26">
    <source>
        <dbReference type="Proteomes" id="UP000664940"/>
    </source>
</evidence>
<feature type="compositionally biased region" description="Acidic residues" evidence="22">
    <location>
        <begin position="899"/>
        <end position="909"/>
    </location>
</feature>
<gene>
    <name evidence="27" type="primary">RPGR</name>
    <name evidence="24" type="ORF">HJG60_016541</name>
</gene>
<feature type="region of interest" description="Disordered" evidence="22">
    <location>
        <begin position="626"/>
        <end position="650"/>
    </location>
</feature>